<organism evidence="2 3">
    <name type="scientific">Plakobranchus ocellatus</name>
    <dbReference type="NCBI Taxonomy" id="259542"/>
    <lineage>
        <taxon>Eukaryota</taxon>
        <taxon>Metazoa</taxon>
        <taxon>Spiralia</taxon>
        <taxon>Lophotrochozoa</taxon>
        <taxon>Mollusca</taxon>
        <taxon>Gastropoda</taxon>
        <taxon>Heterobranchia</taxon>
        <taxon>Euthyneura</taxon>
        <taxon>Panpulmonata</taxon>
        <taxon>Sacoglossa</taxon>
        <taxon>Placobranchoidea</taxon>
        <taxon>Plakobranchidae</taxon>
        <taxon>Plakobranchus</taxon>
    </lineage>
</organism>
<dbReference type="EMBL" id="BLXT01004491">
    <property type="protein sequence ID" value="GFO13393.1"/>
    <property type="molecule type" value="Genomic_DNA"/>
</dbReference>
<dbReference type="SUPFAM" id="SSF56601">
    <property type="entry name" value="beta-lactamase/transpeptidase-like"/>
    <property type="match status" value="1"/>
</dbReference>
<dbReference type="PANTHER" id="PTHR43319">
    <property type="entry name" value="BETA-LACTAMASE-RELATED"/>
    <property type="match status" value="1"/>
</dbReference>
<keyword evidence="3" id="KW-1185">Reference proteome</keyword>
<dbReference type="AlphaFoldDB" id="A0AAV4B3Q3"/>
<reference evidence="2 3" key="1">
    <citation type="journal article" date="2021" name="Elife">
        <title>Chloroplast acquisition without the gene transfer in kleptoplastic sea slugs, Plakobranchus ocellatus.</title>
        <authorList>
            <person name="Maeda T."/>
            <person name="Takahashi S."/>
            <person name="Yoshida T."/>
            <person name="Shimamura S."/>
            <person name="Takaki Y."/>
            <person name="Nagai Y."/>
            <person name="Toyoda A."/>
            <person name="Suzuki Y."/>
            <person name="Arimoto A."/>
            <person name="Ishii H."/>
            <person name="Satoh N."/>
            <person name="Nishiyama T."/>
            <person name="Hasebe M."/>
            <person name="Maruyama T."/>
            <person name="Minagawa J."/>
            <person name="Obokata J."/>
            <person name="Shigenobu S."/>
        </authorList>
    </citation>
    <scope>NUCLEOTIDE SEQUENCE [LARGE SCALE GENOMIC DNA]</scope>
</reference>
<dbReference type="Pfam" id="PF00144">
    <property type="entry name" value="Beta-lactamase"/>
    <property type="match status" value="1"/>
</dbReference>
<evidence type="ECO:0000259" key="1">
    <source>
        <dbReference type="Pfam" id="PF00144"/>
    </source>
</evidence>
<name>A0AAV4B3Q3_9GAST</name>
<dbReference type="Gene3D" id="3.40.710.10">
    <property type="entry name" value="DD-peptidase/beta-lactamase superfamily"/>
    <property type="match status" value="1"/>
</dbReference>
<proteinExistence type="predicted"/>
<dbReference type="InterPro" id="IPR012338">
    <property type="entry name" value="Beta-lactam/transpept-like"/>
</dbReference>
<gene>
    <name evidence="2" type="ORF">PoB_003989800</name>
</gene>
<sequence>MNSFVNRISARFFKDKAVGVFQEPHVSQPWRVAVALCVVAAAWNWSHSWFAAPRKDYQVEGYVHPAFEEVRDVFKESLASGAEGGASFSVHHQGQVLVDIWGGRADPTTGALWQRDTLSQAWSCTKGLAAVSLAMLVDRGLLDYEELVTKYWPEFHQNGKDNITVGTLFSHRAGLISLGRQISLQEYRDNWPEIERLLAAAKPAWNPGSHYMYHAFTFGMYADAVVRKVDPKHRNISQFAREELAEPLGLDYYIGLPFDQHYRATKAEYVSMIRLFLSTVLLRPERWHWLPEALFGNRLQDSVSVLDIYDDMSLMEDPELRSIGLASMVGFGNARSLARLYDFIGNNGSVQGKRLLSEEQIKYLTMPATVNASVIVAPDEDFTMGLIDAKIHGRRIAGHNGYGGQSGFADAEAGIGVGYVTNFNSVYADRFDPRMLNLMQAFYNGFSKYRALKSN</sequence>
<dbReference type="InterPro" id="IPR001466">
    <property type="entry name" value="Beta-lactam-related"/>
</dbReference>
<protein>
    <submittedName>
        <fullName evidence="2">Beta-lactamase domain-containing protein 2-like</fullName>
    </submittedName>
</protein>
<dbReference type="Proteomes" id="UP000735302">
    <property type="component" value="Unassembled WGS sequence"/>
</dbReference>
<comment type="caution">
    <text evidence="2">The sequence shown here is derived from an EMBL/GenBank/DDBJ whole genome shotgun (WGS) entry which is preliminary data.</text>
</comment>
<dbReference type="InterPro" id="IPR052907">
    <property type="entry name" value="Beta-lactamase/esterase"/>
</dbReference>
<feature type="domain" description="Beta-lactamase-related" evidence="1">
    <location>
        <begin position="70"/>
        <end position="429"/>
    </location>
</feature>
<dbReference type="PANTHER" id="PTHR43319:SF3">
    <property type="entry name" value="BETA-LACTAMASE-RELATED DOMAIN-CONTAINING PROTEIN"/>
    <property type="match status" value="1"/>
</dbReference>
<evidence type="ECO:0000313" key="3">
    <source>
        <dbReference type="Proteomes" id="UP000735302"/>
    </source>
</evidence>
<evidence type="ECO:0000313" key="2">
    <source>
        <dbReference type="EMBL" id="GFO13393.1"/>
    </source>
</evidence>
<accession>A0AAV4B3Q3</accession>